<dbReference type="Proteomes" id="UP000663722">
    <property type="component" value="Chromosome"/>
</dbReference>
<dbReference type="EMBL" id="CP061800">
    <property type="protein sequence ID" value="QTA85291.1"/>
    <property type="molecule type" value="Genomic_DNA"/>
</dbReference>
<name>A0A975BH28_9BACT</name>
<reference evidence="1" key="1">
    <citation type="journal article" date="2021" name="Microb. Physiol.">
        <title>Proteogenomic Insights into the Physiology of Marine, Sulfate-Reducing, Filamentous Desulfonema limicola and Desulfonema magnum.</title>
        <authorList>
            <person name="Schnaars V."/>
            <person name="Wohlbrand L."/>
            <person name="Scheve S."/>
            <person name="Hinrichs C."/>
            <person name="Reinhardt R."/>
            <person name="Rabus R."/>
        </authorList>
    </citation>
    <scope>NUCLEOTIDE SEQUENCE</scope>
    <source>
        <strain evidence="1">4be13</strain>
    </source>
</reference>
<accession>A0A975BH28</accession>
<dbReference type="KEGG" id="dmm:dnm_012960"/>
<proteinExistence type="predicted"/>
<evidence type="ECO:0000313" key="2">
    <source>
        <dbReference type="Proteomes" id="UP000663722"/>
    </source>
</evidence>
<sequence>MKRIKVNTNIRAGMGLGDCIAQITHALGLDKTAKIYEQTTGKSCGCAMRQELLNKAVSNVPFT</sequence>
<dbReference type="RefSeq" id="WP_207681410.1">
    <property type="nucleotide sequence ID" value="NZ_CP061800.1"/>
</dbReference>
<keyword evidence="2" id="KW-1185">Reference proteome</keyword>
<dbReference type="AlphaFoldDB" id="A0A975BH28"/>
<organism evidence="1 2">
    <name type="scientific">Desulfonema magnum</name>
    <dbReference type="NCBI Taxonomy" id="45655"/>
    <lineage>
        <taxon>Bacteria</taxon>
        <taxon>Pseudomonadati</taxon>
        <taxon>Thermodesulfobacteriota</taxon>
        <taxon>Desulfobacteria</taxon>
        <taxon>Desulfobacterales</taxon>
        <taxon>Desulfococcaceae</taxon>
        <taxon>Desulfonema</taxon>
    </lineage>
</organism>
<gene>
    <name evidence="1" type="ORF">dnm_012960</name>
</gene>
<protein>
    <submittedName>
        <fullName evidence="1">Uncharacterized protein</fullName>
    </submittedName>
</protein>
<evidence type="ECO:0000313" key="1">
    <source>
        <dbReference type="EMBL" id="QTA85291.1"/>
    </source>
</evidence>